<organism evidence="3 4">
    <name type="scientific">Rhizopus stolonifer</name>
    <name type="common">Rhizopus nigricans</name>
    <dbReference type="NCBI Taxonomy" id="4846"/>
    <lineage>
        <taxon>Eukaryota</taxon>
        <taxon>Fungi</taxon>
        <taxon>Fungi incertae sedis</taxon>
        <taxon>Mucoromycota</taxon>
        <taxon>Mucoromycotina</taxon>
        <taxon>Mucoromycetes</taxon>
        <taxon>Mucorales</taxon>
        <taxon>Mucorineae</taxon>
        <taxon>Rhizopodaceae</taxon>
        <taxon>Rhizopus</taxon>
    </lineage>
</organism>
<dbReference type="PANTHER" id="PTHR46572">
    <property type="entry name" value="RHO1 GDP-GTP EXCHANGE PROTEIN 1-RELATED"/>
    <property type="match status" value="1"/>
</dbReference>
<reference evidence="3 4" key="1">
    <citation type="journal article" date="2018" name="G3 (Bethesda)">
        <title>Phylogenetic and Phylogenomic Definition of Rhizopus Species.</title>
        <authorList>
            <person name="Gryganskyi A.P."/>
            <person name="Golan J."/>
            <person name="Dolatabadi S."/>
            <person name="Mondo S."/>
            <person name="Robb S."/>
            <person name="Idnurm A."/>
            <person name="Muszewska A."/>
            <person name="Steczkiewicz K."/>
            <person name="Masonjones S."/>
            <person name="Liao H.L."/>
            <person name="Gajdeczka M.T."/>
            <person name="Anike F."/>
            <person name="Vuek A."/>
            <person name="Anishchenko I.M."/>
            <person name="Voigt K."/>
            <person name="de Hoog G.S."/>
            <person name="Smith M.E."/>
            <person name="Heitman J."/>
            <person name="Vilgalys R."/>
            <person name="Stajich J.E."/>
        </authorList>
    </citation>
    <scope>NUCLEOTIDE SEQUENCE [LARGE SCALE GENOMIC DNA]</scope>
    <source>
        <strain evidence="3 4">LSU 92-RS-03</strain>
    </source>
</reference>
<dbReference type="AlphaFoldDB" id="A0A367JKE7"/>
<keyword evidence="4" id="KW-1185">Reference proteome</keyword>
<sequence length="82" mass="9596">VRPDWLINWEGHPLSFVYHYPYILAFDSSFIEIRHVNTGELVQIIPGHNIRSLQLESTEIIFCVMDDIRTGNEYVFSLNCIV</sequence>
<dbReference type="Pfam" id="PF00780">
    <property type="entry name" value="CNH"/>
    <property type="match status" value="1"/>
</dbReference>
<dbReference type="OrthoDB" id="2446020at2759"/>
<evidence type="ECO:0000313" key="3">
    <source>
        <dbReference type="EMBL" id="RCH90408.1"/>
    </source>
</evidence>
<evidence type="ECO:0000313" key="4">
    <source>
        <dbReference type="Proteomes" id="UP000253551"/>
    </source>
</evidence>
<dbReference type="InterPro" id="IPR001180">
    <property type="entry name" value="CNH_dom"/>
</dbReference>
<dbReference type="InterPro" id="IPR052233">
    <property type="entry name" value="Rho-type_GEFs"/>
</dbReference>
<keyword evidence="1" id="KW-0344">Guanine-nucleotide releasing factor</keyword>
<name>A0A367JKE7_RHIST</name>
<dbReference type="GO" id="GO:0005085">
    <property type="term" value="F:guanyl-nucleotide exchange factor activity"/>
    <property type="evidence" value="ECO:0007669"/>
    <property type="project" value="UniProtKB-KW"/>
</dbReference>
<dbReference type="Proteomes" id="UP000253551">
    <property type="component" value="Unassembled WGS sequence"/>
</dbReference>
<feature type="domain" description="CNH" evidence="2">
    <location>
        <begin position="2"/>
        <end position="54"/>
    </location>
</feature>
<evidence type="ECO:0000256" key="1">
    <source>
        <dbReference type="ARBA" id="ARBA00022658"/>
    </source>
</evidence>
<accession>A0A367JKE7</accession>
<dbReference type="STRING" id="4846.A0A367JKE7"/>
<proteinExistence type="predicted"/>
<evidence type="ECO:0000259" key="2">
    <source>
        <dbReference type="Pfam" id="PF00780"/>
    </source>
</evidence>
<dbReference type="EMBL" id="PJQM01003163">
    <property type="protein sequence ID" value="RCH90408.1"/>
    <property type="molecule type" value="Genomic_DNA"/>
</dbReference>
<gene>
    <name evidence="3" type="primary">ROM2_14</name>
    <name evidence="3" type="ORF">CU098_010899</name>
</gene>
<protein>
    <submittedName>
        <fullName evidence="3">RHO1 GDP-GTP exchange protein 2</fullName>
    </submittedName>
</protein>
<feature type="non-terminal residue" evidence="3">
    <location>
        <position position="1"/>
    </location>
</feature>
<comment type="caution">
    <text evidence="3">The sequence shown here is derived from an EMBL/GenBank/DDBJ whole genome shotgun (WGS) entry which is preliminary data.</text>
</comment>
<dbReference type="PANTHER" id="PTHR46572:SF2">
    <property type="entry name" value="RHO1 GDP-GTP EXCHANGE PROTEIN 1-RELATED"/>
    <property type="match status" value="1"/>
</dbReference>